<proteinExistence type="predicted"/>
<accession>A0ABP9LXH5</accession>
<dbReference type="Proteomes" id="UP001500353">
    <property type="component" value="Unassembled WGS sequence"/>
</dbReference>
<dbReference type="Pfam" id="PF12773">
    <property type="entry name" value="DZR"/>
    <property type="match status" value="1"/>
</dbReference>
<evidence type="ECO:0000259" key="1">
    <source>
        <dbReference type="Pfam" id="PF12773"/>
    </source>
</evidence>
<protein>
    <recommendedName>
        <fullName evidence="1">DZANK-type domain-containing protein</fullName>
    </recommendedName>
</protein>
<sequence>MVWQNSSDENIKLKNINMENNITCFSCDFTLDKQYKFCPSCGTNVKCKNCDTLLVKGAKFCFNCGTSIYEENKIIVNENINTIKFKETKEEREYEVRFTNETASQVTSVVAGMIPNNSKIFKSNITDSNLVEYEFVDEVKDDSNESENVISFNSDESGEINNPLPVDVSEKGFSFPHINDLAIKYTNFSEREWILIYAFYESGFGKNQFTRDGVYQSYKDARYTVIRRKNFAGNWTKLFKENFSTVKDNNLILTSIGIENAKKLLTNHSEKLSKPTNKVKSNVQNKTSKSVAQQSIKLEEFDMYVKDGLESLINKVNPNSTKEYILCIGYYINHILKKEYFSDGNIDFAFKSLKLPKRPTGLRQVIKNIKYRDFWVEIVESQYWKLSRKGELEFEKMLGNAN</sequence>
<comment type="caution">
    <text evidence="2">The sequence shown here is derived from an EMBL/GenBank/DDBJ whole genome shotgun (WGS) entry which is preliminary data.</text>
</comment>
<name>A0ABP9LXH5_9FLAO</name>
<evidence type="ECO:0000313" key="3">
    <source>
        <dbReference type="Proteomes" id="UP001500353"/>
    </source>
</evidence>
<evidence type="ECO:0000313" key="2">
    <source>
        <dbReference type="EMBL" id="GAA5085447.1"/>
    </source>
</evidence>
<gene>
    <name evidence="2" type="ORF">GCM10023210_06280</name>
</gene>
<dbReference type="InterPro" id="IPR025874">
    <property type="entry name" value="DZR"/>
</dbReference>
<reference evidence="3" key="1">
    <citation type="journal article" date="2019" name="Int. J. Syst. Evol. Microbiol.">
        <title>The Global Catalogue of Microorganisms (GCM) 10K type strain sequencing project: providing services to taxonomists for standard genome sequencing and annotation.</title>
        <authorList>
            <consortium name="The Broad Institute Genomics Platform"/>
            <consortium name="The Broad Institute Genome Sequencing Center for Infectious Disease"/>
            <person name="Wu L."/>
            <person name="Ma J."/>
        </authorList>
    </citation>
    <scope>NUCLEOTIDE SEQUENCE [LARGE SCALE GENOMIC DNA]</scope>
    <source>
        <strain evidence="3">JCM 18019</strain>
    </source>
</reference>
<feature type="domain" description="DZANK-type" evidence="1">
    <location>
        <begin position="24"/>
        <end position="65"/>
    </location>
</feature>
<dbReference type="EMBL" id="BAABHX010000001">
    <property type="protein sequence ID" value="GAA5085447.1"/>
    <property type="molecule type" value="Genomic_DNA"/>
</dbReference>
<organism evidence="2 3">
    <name type="scientific">Chryseobacterium ginsengisoli</name>
    <dbReference type="NCBI Taxonomy" id="363853"/>
    <lineage>
        <taxon>Bacteria</taxon>
        <taxon>Pseudomonadati</taxon>
        <taxon>Bacteroidota</taxon>
        <taxon>Flavobacteriia</taxon>
        <taxon>Flavobacteriales</taxon>
        <taxon>Weeksellaceae</taxon>
        <taxon>Chryseobacterium group</taxon>
        <taxon>Chryseobacterium</taxon>
    </lineage>
</organism>
<keyword evidence="3" id="KW-1185">Reference proteome</keyword>